<keyword evidence="2" id="KW-1185">Reference proteome</keyword>
<proteinExistence type="predicted"/>
<dbReference type="Proteomes" id="UP001431199">
    <property type="component" value="Unassembled WGS sequence"/>
</dbReference>
<organism evidence="1 2">
    <name type="scientific">Eubacterium album</name>
    <dbReference type="NCBI Taxonomy" id="2978477"/>
    <lineage>
        <taxon>Bacteria</taxon>
        <taxon>Bacillati</taxon>
        <taxon>Bacillota</taxon>
        <taxon>Clostridia</taxon>
        <taxon>Eubacteriales</taxon>
        <taxon>Eubacteriaceae</taxon>
        <taxon>Eubacterium</taxon>
    </lineage>
</organism>
<gene>
    <name evidence="1" type="ORF">N5B56_12860</name>
</gene>
<evidence type="ECO:0000313" key="1">
    <source>
        <dbReference type="EMBL" id="MCT7399955.1"/>
    </source>
</evidence>
<name>A0ABT2M357_9FIRM</name>
<comment type="caution">
    <text evidence="1">The sequence shown here is derived from an EMBL/GenBank/DDBJ whole genome shotgun (WGS) entry which is preliminary data.</text>
</comment>
<reference evidence="1" key="1">
    <citation type="submission" date="2022-09" db="EMBL/GenBank/DDBJ databases">
        <title>Eubacterium sp. LFL-14 isolated from human feces.</title>
        <authorList>
            <person name="Liu F."/>
        </authorList>
    </citation>
    <scope>NUCLEOTIDE SEQUENCE</scope>
    <source>
        <strain evidence="1">LFL-14</strain>
    </source>
</reference>
<protein>
    <submittedName>
        <fullName evidence="1">Winged helix-turn-helix domain-containing protein</fullName>
    </submittedName>
</protein>
<evidence type="ECO:0000313" key="2">
    <source>
        <dbReference type="Proteomes" id="UP001431199"/>
    </source>
</evidence>
<dbReference type="EMBL" id="JAODBU010000014">
    <property type="protein sequence ID" value="MCT7399955.1"/>
    <property type="molecule type" value="Genomic_DNA"/>
</dbReference>
<accession>A0ABT2M357</accession>
<sequence length="89" mass="10494">MTQKEQVYLAMERNGGYATFQQLNRIVDTSDWRTKTPDATIRRIVQDNTEFFRLKPGLWALTSCKENVLQRFEIQQENATSICNLFNNF</sequence>
<dbReference type="RefSeq" id="WP_260979129.1">
    <property type="nucleotide sequence ID" value="NZ_JAODBU010000014.1"/>
</dbReference>